<proteinExistence type="predicted"/>
<dbReference type="SMART" id="SM00513">
    <property type="entry name" value="SAP"/>
    <property type="match status" value="1"/>
</dbReference>
<sequence>MDVRALNHLSLEELQDRLHERGLDTSGKKFTLAERLSAALGEERRRSKRKDDTHAQSLATCDPYLDPYFFGPQAGKRLGCREVHCQAARSLQAPQGPGRMVAGPDLPVSARRRPGRRDCACWPKTSVALGSRRH</sequence>
<name>A0AA36MSL4_9DINO</name>
<comment type="caution">
    <text evidence="2">The sequence shown here is derived from an EMBL/GenBank/DDBJ whole genome shotgun (WGS) entry which is preliminary data.</text>
</comment>
<organism evidence="2 3">
    <name type="scientific">Effrenium voratum</name>
    <dbReference type="NCBI Taxonomy" id="2562239"/>
    <lineage>
        <taxon>Eukaryota</taxon>
        <taxon>Sar</taxon>
        <taxon>Alveolata</taxon>
        <taxon>Dinophyceae</taxon>
        <taxon>Suessiales</taxon>
        <taxon>Symbiodiniaceae</taxon>
        <taxon>Effrenium</taxon>
    </lineage>
</organism>
<accession>A0AA36MSL4</accession>
<dbReference type="PROSITE" id="PS50800">
    <property type="entry name" value="SAP"/>
    <property type="match status" value="1"/>
</dbReference>
<dbReference type="EMBL" id="CAUJNA010000559">
    <property type="protein sequence ID" value="CAJ1378688.1"/>
    <property type="molecule type" value="Genomic_DNA"/>
</dbReference>
<protein>
    <recommendedName>
        <fullName evidence="1">SAP domain-containing protein</fullName>
    </recommendedName>
</protein>
<feature type="domain" description="SAP" evidence="1">
    <location>
        <begin position="6"/>
        <end position="40"/>
    </location>
</feature>
<dbReference type="AlphaFoldDB" id="A0AA36MSL4"/>
<reference evidence="2" key="1">
    <citation type="submission" date="2023-08" db="EMBL/GenBank/DDBJ databases">
        <authorList>
            <person name="Chen Y."/>
            <person name="Shah S."/>
            <person name="Dougan E. K."/>
            <person name="Thang M."/>
            <person name="Chan C."/>
        </authorList>
    </citation>
    <scope>NUCLEOTIDE SEQUENCE</scope>
</reference>
<dbReference type="SUPFAM" id="SSF68906">
    <property type="entry name" value="SAP domain"/>
    <property type="match status" value="1"/>
</dbReference>
<evidence type="ECO:0000313" key="2">
    <source>
        <dbReference type="EMBL" id="CAJ1378688.1"/>
    </source>
</evidence>
<dbReference type="Proteomes" id="UP001178507">
    <property type="component" value="Unassembled WGS sequence"/>
</dbReference>
<evidence type="ECO:0000313" key="3">
    <source>
        <dbReference type="Proteomes" id="UP001178507"/>
    </source>
</evidence>
<dbReference type="InterPro" id="IPR003034">
    <property type="entry name" value="SAP_dom"/>
</dbReference>
<gene>
    <name evidence="2" type="ORF">EVOR1521_LOCUS7163</name>
</gene>
<keyword evidence="3" id="KW-1185">Reference proteome</keyword>
<dbReference type="Pfam" id="PF02037">
    <property type="entry name" value="SAP"/>
    <property type="match status" value="1"/>
</dbReference>
<dbReference type="Gene3D" id="1.10.720.30">
    <property type="entry name" value="SAP domain"/>
    <property type="match status" value="1"/>
</dbReference>
<dbReference type="InterPro" id="IPR036361">
    <property type="entry name" value="SAP_dom_sf"/>
</dbReference>
<evidence type="ECO:0000259" key="1">
    <source>
        <dbReference type="PROSITE" id="PS50800"/>
    </source>
</evidence>